<proteinExistence type="inferred from homology"/>
<sequence length="245" mass="28086">MEKSEADREQDERREYVKNIGIEYRFGCYEEKRADSCQLLAEYFEAMEKNAKAAFTLFKANCENRKYPKSCFKYAMYLLAGKECEPSLKKMMEPLQVACDANIPQGCRYLSLVNWNGEEDRKPNSELAEKYMRRACDLEDAEACWLLSTWYMGPQAKFQTGKKGAKEEKEKSELGSLERNMEKALEFAIRACDLDVPQSCANAGRILKIGDGVLKDPDQAKKYLDKAKDIMDNIKKRDSTTGFTG</sequence>
<keyword evidence="3" id="KW-1185">Reference proteome</keyword>
<name>A0A1I7XYR4_9BILA</name>
<dbReference type="InterPro" id="IPR006597">
    <property type="entry name" value="Sel1-like"/>
</dbReference>
<comment type="similarity">
    <text evidence="1">Belongs to the hcp beta-lactamase family.</text>
</comment>
<dbReference type="Pfam" id="PF08238">
    <property type="entry name" value="Sel1"/>
    <property type="match status" value="3"/>
</dbReference>
<keyword evidence="2" id="KW-0677">Repeat</keyword>
<dbReference type="PANTHER" id="PTHR13891">
    <property type="entry name" value="CYTOCHROME C OXIDASE ASSEMBLY FACTOR 7"/>
    <property type="match status" value="1"/>
</dbReference>
<dbReference type="AlphaFoldDB" id="A0A1I7XYR4"/>
<dbReference type="Proteomes" id="UP000095287">
    <property type="component" value="Unplaced"/>
</dbReference>
<dbReference type="Gene3D" id="1.25.40.10">
    <property type="entry name" value="Tetratricopeptide repeat domain"/>
    <property type="match status" value="1"/>
</dbReference>
<dbReference type="SUPFAM" id="SSF81901">
    <property type="entry name" value="HCP-like"/>
    <property type="match status" value="1"/>
</dbReference>
<evidence type="ECO:0000313" key="3">
    <source>
        <dbReference type="Proteomes" id="UP000095287"/>
    </source>
</evidence>
<dbReference type="SMART" id="SM00671">
    <property type="entry name" value="SEL1"/>
    <property type="match status" value="5"/>
</dbReference>
<accession>A0A1I7XYR4</accession>
<protein>
    <submittedName>
        <fullName evidence="4">Sel1 repeat family protein</fullName>
    </submittedName>
</protein>
<dbReference type="PANTHER" id="PTHR13891:SF1">
    <property type="entry name" value="CYTOCHROME C OXIDASE ASSEMBLY FACTOR 7"/>
    <property type="match status" value="1"/>
</dbReference>
<dbReference type="WBParaSite" id="L893_g10854.t1">
    <property type="protein sequence ID" value="L893_g10854.t1"/>
    <property type="gene ID" value="L893_g10854"/>
</dbReference>
<dbReference type="InterPro" id="IPR040239">
    <property type="entry name" value="HcpB-like"/>
</dbReference>
<dbReference type="GO" id="GO:0005758">
    <property type="term" value="C:mitochondrial intermembrane space"/>
    <property type="evidence" value="ECO:0007669"/>
    <property type="project" value="TreeGrafter"/>
</dbReference>
<evidence type="ECO:0000256" key="1">
    <source>
        <dbReference type="ARBA" id="ARBA00008486"/>
    </source>
</evidence>
<evidence type="ECO:0000313" key="4">
    <source>
        <dbReference type="WBParaSite" id="L893_g10854.t1"/>
    </source>
</evidence>
<evidence type="ECO:0000256" key="2">
    <source>
        <dbReference type="ARBA" id="ARBA00022737"/>
    </source>
</evidence>
<organism evidence="3 4">
    <name type="scientific">Steinernema glaseri</name>
    <dbReference type="NCBI Taxonomy" id="37863"/>
    <lineage>
        <taxon>Eukaryota</taxon>
        <taxon>Metazoa</taxon>
        <taxon>Ecdysozoa</taxon>
        <taxon>Nematoda</taxon>
        <taxon>Chromadorea</taxon>
        <taxon>Rhabditida</taxon>
        <taxon>Tylenchina</taxon>
        <taxon>Panagrolaimomorpha</taxon>
        <taxon>Strongyloidoidea</taxon>
        <taxon>Steinernematidae</taxon>
        <taxon>Steinernema</taxon>
    </lineage>
</organism>
<dbReference type="InterPro" id="IPR011990">
    <property type="entry name" value="TPR-like_helical_dom_sf"/>
</dbReference>
<reference evidence="4" key="1">
    <citation type="submission" date="2016-11" db="UniProtKB">
        <authorList>
            <consortium name="WormBaseParasite"/>
        </authorList>
    </citation>
    <scope>IDENTIFICATION</scope>
</reference>